<dbReference type="OrthoDB" id="2675752at2"/>
<sequence>MKRIAALFTLLALAVAAVFGCDSSAVPSAGGSGGRPAADGNRDGASRDADWKPYDESGPAELSVLYVNEKAFYNDYGNLFLTRFPDVTFRVIPLSETRGEGDTIQDYVRAVEKLKPDIVVMNESQYEAMARNGGLYDLDVPVRRSGFDLDGFVPGLIERLTAKGGGRLYGLANTFDAKVLYYNKTLFDAYRIPYPEDGMSWTDLLRLAERFPAADADGRTLYGLFQPTFTSDPFELVYRIGLAEGLALFGPESASFTLDSTAWRDVFVRVARAYASGKLYYPEDPIKRHADGTSTISLGKNNVFLDGRAAMAIDNLLTMQMHDLMERMKTNGPGPIQWDTVTLPVDPSRPQTTTDFATDAIFGIHARSANAPLAWELIRYIHSDEYMKLISRSTTKLLARTGYAADYKGRDLSDFYALKPDASYAVPLVPKGFTKSFRELAKSELAAVANGSRSAEESFATLVRLGTESFERSMRESGGVKEEFGAEELAAAP</sequence>
<dbReference type="SUPFAM" id="SSF53850">
    <property type="entry name" value="Periplasmic binding protein-like II"/>
    <property type="match status" value="1"/>
</dbReference>
<keyword evidence="4 6" id="KW-0732">Signal</keyword>
<gene>
    <name evidence="7" type="ORF">DLM86_08550</name>
</gene>
<feature type="compositionally biased region" description="Basic and acidic residues" evidence="5">
    <location>
        <begin position="40"/>
        <end position="54"/>
    </location>
</feature>
<dbReference type="PROSITE" id="PS51257">
    <property type="entry name" value="PROKAR_LIPOPROTEIN"/>
    <property type="match status" value="1"/>
</dbReference>
<evidence type="ECO:0000313" key="8">
    <source>
        <dbReference type="Proteomes" id="UP000247476"/>
    </source>
</evidence>
<evidence type="ECO:0000256" key="4">
    <source>
        <dbReference type="ARBA" id="ARBA00022729"/>
    </source>
</evidence>
<reference evidence="7 8" key="1">
    <citation type="submission" date="2018-05" db="EMBL/GenBank/DDBJ databases">
        <title>Paenibacillus flagellatus sp. nov., isolated from selenium mineral soil.</title>
        <authorList>
            <person name="Dai X."/>
        </authorList>
    </citation>
    <scope>NUCLEOTIDE SEQUENCE [LARGE SCALE GENOMIC DNA]</scope>
    <source>
        <strain evidence="7 8">DXL2</strain>
    </source>
</reference>
<dbReference type="GO" id="GO:0030313">
    <property type="term" value="C:cell envelope"/>
    <property type="evidence" value="ECO:0007669"/>
    <property type="project" value="UniProtKB-SubCell"/>
</dbReference>
<comment type="caution">
    <text evidence="7">The sequence shown here is derived from an EMBL/GenBank/DDBJ whole genome shotgun (WGS) entry which is preliminary data.</text>
</comment>
<evidence type="ECO:0000256" key="3">
    <source>
        <dbReference type="ARBA" id="ARBA00022448"/>
    </source>
</evidence>
<comment type="similarity">
    <text evidence="2">Belongs to the bacterial solute-binding protein 1 family.</text>
</comment>
<dbReference type="PANTHER" id="PTHR43649">
    <property type="entry name" value="ARABINOSE-BINDING PROTEIN-RELATED"/>
    <property type="match status" value="1"/>
</dbReference>
<dbReference type="AlphaFoldDB" id="A0A2V5K8D0"/>
<evidence type="ECO:0000313" key="7">
    <source>
        <dbReference type="EMBL" id="PYI55759.1"/>
    </source>
</evidence>
<organism evidence="7 8">
    <name type="scientific">Paenibacillus flagellatus</name>
    <dbReference type="NCBI Taxonomy" id="2211139"/>
    <lineage>
        <taxon>Bacteria</taxon>
        <taxon>Bacillati</taxon>
        <taxon>Bacillota</taxon>
        <taxon>Bacilli</taxon>
        <taxon>Bacillales</taxon>
        <taxon>Paenibacillaceae</taxon>
        <taxon>Paenibacillus</taxon>
    </lineage>
</organism>
<feature type="signal peptide" evidence="6">
    <location>
        <begin position="1"/>
        <end position="20"/>
    </location>
</feature>
<evidence type="ECO:0000256" key="5">
    <source>
        <dbReference type="SAM" id="MobiDB-lite"/>
    </source>
</evidence>
<accession>A0A2V5K8D0</accession>
<feature type="region of interest" description="Disordered" evidence="5">
    <location>
        <begin position="471"/>
        <end position="493"/>
    </location>
</feature>
<feature type="chain" id="PRO_5038750363" description="ABC transporter substrate-binding protein" evidence="6">
    <location>
        <begin position="21"/>
        <end position="493"/>
    </location>
</feature>
<protein>
    <recommendedName>
        <fullName evidence="9">ABC transporter substrate-binding protein</fullName>
    </recommendedName>
</protein>
<dbReference type="Pfam" id="PF01547">
    <property type="entry name" value="SBP_bac_1"/>
    <property type="match status" value="1"/>
</dbReference>
<dbReference type="EMBL" id="QJVJ01000003">
    <property type="protein sequence ID" value="PYI55759.1"/>
    <property type="molecule type" value="Genomic_DNA"/>
</dbReference>
<dbReference type="InterPro" id="IPR006059">
    <property type="entry name" value="SBP"/>
</dbReference>
<dbReference type="PANTHER" id="PTHR43649:SF31">
    <property type="entry name" value="SN-GLYCEROL-3-PHOSPHATE-BINDING PERIPLASMIC PROTEIN UGPB"/>
    <property type="match status" value="1"/>
</dbReference>
<feature type="region of interest" description="Disordered" evidence="5">
    <location>
        <begin position="26"/>
        <end position="54"/>
    </location>
</feature>
<proteinExistence type="inferred from homology"/>
<keyword evidence="3" id="KW-0813">Transport</keyword>
<evidence type="ECO:0008006" key="9">
    <source>
        <dbReference type="Google" id="ProtNLM"/>
    </source>
</evidence>
<evidence type="ECO:0000256" key="6">
    <source>
        <dbReference type="SAM" id="SignalP"/>
    </source>
</evidence>
<dbReference type="Proteomes" id="UP000247476">
    <property type="component" value="Unassembled WGS sequence"/>
</dbReference>
<dbReference type="Gene3D" id="3.40.190.10">
    <property type="entry name" value="Periplasmic binding protein-like II"/>
    <property type="match status" value="1"/>
</dbReference>
<name>A0A2V5K8D0_9BACL</name>
<dbReference type="InterPro" id="IPR050490">
    <property type="entry name" value="Bact_solute-bd_prot1"/>
</dbReference>
<feature type="compositionally biased region" description="Basic and acidic residues" evidence="5">
    <location>
        <begin position="471"/>
        <end position="484"/>
    </location>
</feature>
<keyword evidence="8" id="KW-1185">Reference proteome</keyword>
<evidence type="ECO:0000256" key="2">
    <source>
        <dbReference type="ARBA" id="ARBA00008520"/>
    </source>
</evidence>
<evidence type="ECO:0000256" key="1">
    <source>
        <dbReference type="ARBA" id="ARBA00004196"/>
    </source>
</evidence>
<dbReference type="RefSeq" id="WP_110839560.1">
    <property type="nucleotide sequence ID" value="NZ_QJVJ01000003.1"/>
</dbReference>
<comment type="subcellular location">
    <subcellularLocation>
        <location evidence="1">Cell envelope</location>
    </subcellularLocation>
</comment>